<proteinExistence type="inferred from homology"/>
<evidence type="ECO:0000256" key="10">
    <source>
        <dbReference type="ARBA" id="ARBA00022756"/>
    </source>
</evidence>
<keyword evidence="20" id="KW-1185">Reference proteome</keyword>
<dbReference type="InterPro" id="IPR013785">
    <property type="entry name" value="Aldolase_TIM"/>
</dbReference>
<organism evidence="19 20">
    <name type="scientific">Romboutsia hominis</name>
    <dbReference type="NCBI Taxonomy" id="1507512"/>
    <lineage>
        <taxon>Bacteria</taxon>
        <taxon>Bacillati</taxon>
        <taxon>Bacillota</taxon>
        <taxon>Clostridia</taxon>
        <taxon>Peptostreptococcales</taxon>
        <taxon>Peptostreptococcaceae</taxon>
        <taxon>Romboutsia</taxon>
    </lineage>
</organism>
<dbReference type="EC" id="2.8.1.6" evidence="4 16"/>
<keyword evidence="8 16" id="KW-0001">2Fe-2S</keyword>
<dbReference type="CDD" id="cd01335">
    <property type="entry name" value="Radical_SAM"/>
    <property type="match status" value="1"/>
</dbReference>
<keyword evidence="5 16" id="KW-0004">4Fe-4S</keyword>
<dbReference type="Pfam" id="PF06968">
    <property type="entry name" value="BATS"/>
    <property type="match status" value="1"/>
</dbReference>
<dbReference type="GO" id="GO:0009102">
    <property type="term" value="P:biotin biosynthetic process"/>
    <property type="evidence" value="ECO:0007669"/>
    <property type="project" value="UniProtKB-UniRule"/>
</dbReference>
<evidence type="ECO:0000256" key="1">
    <source>
        <dbReference type="ARBA" id="ARBA00004942"/>
    </source>
</evidence>
<protein>
    <recommendedName>
        <fullName evidence="15 16">Biotin synthase</fullName>
        <ecNumber evidence="4 16">2.8.1.6</ecNumber>
    </recommendedName>
</protein>
<feature type="binding site" evidence="16 17">
    <location>
        <position position="67"/>
    </location>
    <ligand>
        <name>[4Fe-4S] cluster</name>
        <dbReference type="ChEBI" id="CHEBI:49883"/>
        <note>4Fe-4S-S-AdoMet</note>
    </ligand>
</feature>
<dbReference type="PANTHER" id="PTHR22976:SF2">
    <property type="entry name" value="BIOTIN SYNTHASE, MITOCHONDRIAL"/>
    <property type="match status" value="1"/>
</dbReference>
<sequence length="316" mass="35848">MLYEMTNKIKNGHLINRKEAIKLLDYDFESLGKFANEIREYFLQNEFDICSIVNGKSGKCSEDCKFCAQSSYHTTDIEVYPLKDTEYFVEDAKYHKDKGIKRYSIVTSGKKLSNIEIDKIVNSYKAINKYVDIKTCASHGLLSEEDLRKLKEAGVKRYHNNLETSRNYFDNICTTHTYDEKIKTIKDAQSVGLEVCSGGIFGLGESEIDRIDMAFEIRDLGIKSIPLNVLDYIKGTKIESKSIKEEDFLKMVAIYRFINPSAQIRLAGGRNLLTNYGELAFKCGANATISGDLLTTCGNSIADDIKMIEKLGFEIR</sequence>
<evidence type="ECO:0000256" key="14">
    <source>
        <dbReference type="ARBA" id="ARBA00057568"/>
    </source>
</evidence>
<dbReference type="SMART" id="SM00876">
    <property type="entry name" value="BATS"/>
    <property type="match status" value="1"/>
</dbReference>
<dbReference type="HAMAP" id="MF_01694">
    <property type="entry name" value="BioB"/>
    <property type="match status" value="1"/>
</dbReference>
<dbReference type="SMART" id="SM00729">
    <property type="entry name" value="Elp3"/>
    <property type="match status" value="1"/>
</dbReference>
<dbReference type="Pfam" id="PF04055">
    <property type="entry name" value="Radical_SAM"/>
    <property type="match status" value="1"/>
</dbReference>
<evidence type="ECO:0000256" key="7">
    <source>
        <dbReference type="ARBA" id="ARBA00022691"/>
    </source>
</evidence>
<evidence type="ECO:0000256" key="15">
    <source>
        <dbReference type="ARBA" id="ARBA00070199"/>
    </source>
</evidence>
<comment type="cofactor">
    <cofactor evidence="17">
        <name>[2Fe-2S] cluster</name>
        <dbReference type="ChEBI" id="CHEBI:190135"/>
    </cofactor>
    <text evidence="17">Binds 1 [2Fe-2S] cluster. The cluster is coordinated with 3 cysteines and 1 arginine.</text>
</comment>
<dbReference type="GO" id="GO:0051537">
    <property type="term" value="F:2 iron, 2 sulfur cluster binding"/>
    <property type="evidence" value="ECO:0007669"/>
    <property type="project" value="UniProtKB-KW"/>
</dbReference>
<evidence type="ECO:0000256" key="3">
    <source>
        <dbReference type="ARBA" id="ARBA00011738"/>
    </source>
</evidence>
<evidence type="ECO:0000256" key="4">
    <source>
        <dbReference type="ARBA" id="ARBA00012236"/>
    </source>
</evidence>
<feature type="binding site" evidence="16 17">
    <location>
        <position position="104"/>
    </location>
    <ligand>
        <name>[2Fe-2S] cluster</name>
        <dbReference type="ChEBI" id="CHEBI:190135"/>
    </ligand>
</feature>
<dbReference type="InterPro" id="IPR010722">
    <property type="entry name" value="BATS_dom"/>
</dbReference>
<feature type="domain" description="Radical SAM core" evidence="18">
    <location>
        <begin position="42"/>
        <end position="261"/>
    </location>
</feature>
<keyword evidence="12 16" id="KW-0411">Iron-sulfur</keyword>
<dbReference type="Proteomes" id="UP000245695">
    <property type="component" value="Chromosome 1"/>
</dbReference>
<evidence type="ECO:0000259" key="18">
    <source>
        <dbReference type="PROSITE" id="PS51918"/>
    </source>
</evidence>
<comment type="catalytic activity">
    <reaction evidence="13 16">
        <text>(4R,5S)-dethiobiotin + (sulfur carrier)-SH + 2 reduced [2Fe-2S]-[ferredoxin] + 2 S-adenosyl-L-methionine = (sulfur carrier)-H + biotin + 2 5'-deoxyadenosine + 2 L-methionine + 2 oxidized [2Fe-2S]-[ferredoxin]</text>
        <dbReference type="Rhea" id="RHEA:22060"/>
        <dbReference type="Rhea" id="RHEA-COMP:10000"/>
        <dbReference type="Rhea" id="RHEA-COMP:10001"/>
        <dbReference type="Rhea" id="RHEA-COMP:14737"/>
        <dbReference type="Rhea" id="RHEA-COMP:14739"/>
        <dbReference type="ChEBI" id="CHEBI:17319"/>
        <dbReference type="ChEBI" id="CHEBI:29917"/>
        <dbReference type="ChEBI" id="CHEBI:33737"/>
        <dbReference type="ChEBI" id="CHEBI:33738"/>
        <dbReference type="ChEBI" id="CHEBI:57586"/>
        <dbReference type="ChEBI" id="CHEBI:57844"/>
        <dbReference type="ChEBI" id="CHEBI:59789"/>
        <dbReference type="ChEBI" id="CHEBI:64428"/>
        <dbReference type="ChEBI" id="CHEBI:149473"/>
        <dbReference type="EC" id="2.8.1.6"/>
    </reaction>
</comment>
<dbReference type="InterPro" id="IPR058240">
    <property type="entry name" value="rSAM_sf"/>
</dbReference>
<comment type="cofactor">
    <cofactor evidence="16 17">
        <name>[4Fe-4S] cluster</name>
        <dbReference type="ChEBI" id="CHEBI:49883"/>
    </cofactor>
    <text evidence="16 17">Binds 1 [4Fe-4S] cluster. The cluster is coordinated with 3 cysteines and an exchangeable S-adenosyl-L-methionine.</text>
</comment>
<accession>A0A2P2BQU6</accession>
<dbReference type="KEGG" id="rhom:FRIFI_1191"/>
<dbReference type="RefSeq" id="WP_166505311.1">
    <property type="nucleotide sequence ID" value="NZ_LN650648.1"/>
</dbReference>
<reference evidence="19 20" key="1">
    <citation type="submission" date="2014-09" db="EMBL/GenBank/DDBJ databases">
        <authorList>
            <person name="Hornung B.V."/>
        </authorList>
    </citation>
    <scope>NUCLEOTIDE SEQUENCE [LARGE SCALE GENOMIC DNA]</scope>
    <source>
        <strain evidence="19 20">FRIFI</strain>
    </source>
</reference>
<dbReference type="SUPFAM" id="SSF102114">
    <property type="entry name" value="Radical SAM enzymes"/>
    <property type="match status" value="1"/>
</dbReference>
<evidence type="ECO:0000256" key="8">
    <source>
        <dbReference type="ARBA" id="ARBA00022714"/>
    </source>
</evidence>
<dbReference type="InterPro" id="IPR007197">
    <property type="entry name" value="rSAM"/>
</dbReference>
<comment type="cofactor">
    <cofactor evidence="16">
        <name>[2Fe-2S] cluster</name>
        <dbReference type="ChEBI" id="CHEBI:190135"/>
    </cofactor>
    <text evidence="16">Binds 1 [2Fe-2S] cluster. The cluster is coordinated with 3 cysteines and 1 arginine.</text>
</comment>
<evidence type="ECO:0000256" key="13">
    <source>
        <dbReference type="ARBA" id="ARBA00051157"/>
    </source>
</evidence>
<dbReference type="GO" id="GO:0005506">
    <property type="term" value="F:iron ion binding"/>
    <property type="evidence" value="ECO:0007669"/>
    <property type="project" value="UniProtKB-UniRule"/>
</dbReference>
<keyword evidence="10 16" id="KW-0093">Biotin biosynthesis</keyword>
<dbReference type="GO" id="GO:0051539">
    <property type="term" value="F:4 iron, 4 sulfur cluster binding"/>
    <property type="evidence" value="ECO:0007669"/>
    <property type="project" value="UniProtKB-KW"/>
</dbReference>
<dbReference type="PROSITE" id="PS51918">
    <property type="entry name" value="RADICAL_SAM"/>
    <property type="match status" value="1"/>
</dbReference>
<dbReference type="UniPathway" id="UPA00078">
    <property type="reaction ID" value="UER00162"/>
</dbReference>
<evidence type="ECO:0000256" key="9">
    <source>
        <dbReference type="ARBA" id="ARBA00022723"/>
    </source>
</evidence>
<name>A0A2P2BQU6_9FIRM</name>
<dbReference type="AlphaFoldDB" id="A0A2P2BQU6"/>
<evidence type="ECO:0000313" key="20">
    <source>
        <dbReference type="Proteomes" id="UP000245695"/>
    </source>
</evidence>
<comment type="function">
    <text evidence="14 16">Catalyzes the conversion of dethiobiotin (DTB) to biotin by the insertion of a sulfur atom into dethiobiotin via a radical-based mechanism.</text>
</comment>
<dbReference type="InterPro" id="IPR002684">
    <property type="entry name" value="Biotin_synth/BioAB"/>
</dbReference>
<dbReference type="GO" id="GO:0004076">
    <property type="term" value="F:biotin synthase activity"/>
    <property type="evidence" value="ECO:0007669"/>
    <property type="project" value="UniProtKB-UniRule"/>
</dbReference>
<evidence type="ECO:0000313" key="19">
    <source>
        <dbReference type="EMBL" id="CEI72728.1"/>
    </source>
</evidence>
<keyword evidence="9 16" id="KW-0479">Metal-binding</keyword>
<evidence type="ECO:0000256" key="12">
    <source>
        <dbReference type="ARBA" id="ARBA00023014"/>
    </source>
</evidence>
<dbReference type="EMBL" id="LN650648">
    <property type="protein sequence ID" value="CEI72728.1"/>
    <property type="molecule type" value="Genomic_DNA"/>
</dbReference>
<evidence type="ECO:0000256" key="16">
    <source>
        <dbReference type="HAMAP-Rule" id="MF_01694"/>
    </source>
</evidence>
<dbReference type="InterPro" id="IPR024177">
    <property type="entry name" value="Biotin_synthase"/>
</dbReference>
<feature type="binding site" evidence="16 17">
    <location>
        <position position="64"/>
    </location>
    <ligand>
        <name>[4Fe-4S] cluster</name>
        <dbReference type="ChEBI" id="CHEBI:49883"/>
        <note>4Fe-4S-S-AdoMet</note>
    </ligand>
</feature>
<keyword evidence="7 16" id="KW-0949">S-adenosyl-L-methionine</keyword>
<dbReference type="SFLD" id="SFLDG01060">
    <property type="entry name" value="BATS_domain_containing"/>
    <property type="match status" value="1"/>
</dbReference>
<evidence type="ECO:0000256" key="2">
    <source>
        <dbReference type="ARBA" id="ARBA00010765"/>
    </source>
</evidence>
<dbReference type="PIRSF" id="PIRSF001619">
    <property type="entry name" value="Biotin_synth"/>
    <property type="match status" value="1"/>
</dbReference>
<dbReference type="SFLD" id="SFLDS00029">
    <property type="entry name" value="Radical_SAM"/>
    <property type="match status" value="1"/>
</dbReference>
<dbReference type="Gene3D" id="3.20.20.70">
    <property type="entry name" value="Aldolase class I"/>
    <property type="match status" value="1"/>
</dbReference>
<dbReference type="NCBIfam" id="TIGR00433">
    <property type="entry name" value="bioB"/>
    <property type="match status" value="1"/>
</dbReference>
<comment type="similarity">
    <text evidence="2 16">Belongs to the radical SAM superfamily. Biotin synthase family.</text>
</comment>
<feature type="binding site" evidence="16 17">
    <location>
        <position position="196"/>
    </location>
    <ligand>
        <name>[2Fe-2S] cluster</name>
        <dbReference type="ChEBI" id="CHEBI:190135"/>
    </ligand>
</feature>
<dbReference type="PANTHER" id="PTHR22976">
    <property type="entry name" value="BIOTIN SYNTHASE"/>
    <property type="match status" value="1"/>
</dbReference>
<comment type="subunit">
    <text evidence="3 16">Homodimer.</text>
</comment>
<evidence type="ECO:0000256" key="5">
    <source>
        <dbReference type="ARBA" id="ARBA00022485"/>
    </source>
</evidence>
<keyword evidence="6 16" id="KW-0808">Transferase</keyword>
<feature type="binding site" evidence="16 17">
    <location>
        <position position="60"/>
    </location>
    <ligand>
        <name>[4Fe-4S] cluster</name>
        <dbReference type="ChEBI" id="CHEBI:49883"/>
        <note>4Fe-4S-S-AdoMet</note>
    </ligand>
</feature>
<comment type="pathway">
    <text evidence="1 16">Cofactor biosynthesis; biotin biosynthesis; biotin from 7,8-diaminononanoate: step 2/2.</text>
</comment>
<gene>
    <name evidence="16" type="primary">bioB</name>
    <name evidence="19" type="ORF">FRIFI_1191</name>
</gene>
<feature type="binding site" evidence="16 17">
    <location>
        <position position="265"/>
    </location>
    <ligand>
        <name>[2Fe-2S] cluster</name>
        <dbReference type="ChEBI" id="CHEBI:190135"/>
    </ligand>
</feature>
<evidence type="ECO:0000256" key="6">
    <source>
        <dbReference type="ARBA" id="ARBA00022679"/>
    </source>
</evidence>
<evidence type="ECO:0000256" key="17">
    <source>
        <dbReference type="PIRSR" id="PIRSR001619-1"/>
    </source>
</evidence>
<evidence type="ECO:0000256" key="11">
    <source>
        <dbReference type="ARBA" id="ARBA00023004"/>
    </source>
</evidence>
<dbReference type="SFLD" id="SFLDG01278">
    <property type="entry name" value="biotin_synthase_like"/>
    <property type="match status" value="1"/>
</dbReference>
<keyword evidence="11 16" id="KW-0408">Iron</keyword>
<dbReference type="FunFam" id="3.20.20.70:FF:000026">
    <property type="entry name" value="Biotin synthase"/>
    <property type="match status" value="1"/>
</dbReference>
<dbReference type="InterPro" id="IPR006638">
    <property type="entry name" value="Elp3/MiaA/NifB-like_rSAM"/>
</dbReference>
<feature type="binding site" evidence="16 17">
    <location>
        <position position="136"/>
    </location>
    <ligand>
        <name>[2Fe-2S] cluster</name>
        <dbReference type="ChEBI" id="CHEBI:190135"/>
    </ligand>
</feature>